<gene>
    <name evidence="2" type="ORF">JAAARDRAFT_252760</name>
</gene>
<organism evidence="2 3">
    <name type="scientific">Jaapia argillacea MUCL 33604</name>
    <dbReference type="NCBI Taxonomy" id="933084"/>
    <lineage>
        <taxon>Eukaryota</taxon>
        <taxon>Fungi</taxon>
        <taxon>Dikarya</taxon>
        <taxon>Basidiomycota</taxon>
        <taxon>Agaricomycotina</taxon>
        <taxon>Agaricomycetes</taxon>
        <taxon>Agaricomycetidae</taxon>
        <taxon>Jaapiales</taxon>
        <taxon>Jaapiaceae</taxon>
        <taxon>Jaapia</taxon>
    </lineage>
</organism>
<keyword evidence="1" id="KW-0812">Transmembrane</keyword>
<dbReference type="AlphaFoldDB" id="A0A067PT20"/>
<accession>A0A067PT20</accession>
<evidence type="ECO:0000313" key="2">
    <source>
        <dbReference type="EMBL" id="KDQ57953.1"/>
    </source>
</evidence>
<dbReference type="Proteomes" id="UP000027265">
    <property type="component" value="Unassembled WGS sequence"/>
</dbReference>
<feature type="transmembrane region" description="Helical" evidence="1">
    <location>
        <begin position="114"/>
        <end position="134"/>
    </location>
</feature>
<dbReference type="InParanoid" id="A0A067PT20"/>
<name>A0A067PT20_9AGAM</name>
<proteinExistence type="predicted"/>
<evidence type="ECO:0000256" key="1">
    <source>
        <dbReference type="SAM" id="Phobius"/>
    </source>
</evidence>
<keyword evidence="1" id="KW-1133">Transmembrane helix</keyword>
<keyword evidence="3" id="KW-1185">Reference proteome</keyword>
<feature type="transmembrane region" description="Helical" evidence="1">
    <location>
        <begin position="140"/>
        <end position="160"/>
    </location>
</feature>
<dbReference type="STRING" id="933084.A0A067PT20"/>
<dbReference type="OrthoDB" id="2956246at2759"/>
<feature type="transmembrane region" description="Helical" evidence="1">
    <location>
        <begin position="214"/>
        <end position="233"/>
    </location>
</feature>
<dbReference type="EMBL" id="KL197718">
    <property type="protein sequence ID" value="KDQ57953.1"/>
    <property type="molecule type" value="Genomic_DNA"/>
</dbReference>
<sequence>MFNTSSITGVHLEASGLVALADLRTIAYRTALTGSASIFDILFLAPGIHCQQAASEVNGGEYPAAGALTNGYVFRIENPATVSYLQKIGESGHLVNVTVLPPAKSRCGLPLRDLLATSLYLSGIALTIMVVASLVSIRDWWALGVVGMLAVARLLNVVVIKRRSTVGWKGAKEPGVYGDLLVLLSQDRWIRMRGSVDDLKTVTAGQWLREQTSVESFCVSFATLLVYSSAALAGNASTIGSLLIAGLLLISVAFLGLCNSMTKKLKMFGLSVYPEGERKSYERRLEMVGELVAISGRDDWAIGMGLYKRSNEDKAVQTPQSKVDS</sequence>
<evidence type="ECO:0000313" key="3">
    <source>
        <dbReference type="Proteomes" id="UP000027265"/>
    </source>
</evidence>
<keyword evidence="1" id="KW-0472">Membrane</keyword>
<reference evidence="3" key="1">
    <citation type="journal article" date="2014" name="Proc. Natl. Acad. Sci. U.S.A.">
        <title>Extensive sampling of basidiomycete genomes demonstrates inadequacy of the white-rot/brown-rot paradigm for wood decay fungi.</title>
        <authorList>
            <person name="Riley R."/>
            <person name="Salamov A.A."/>
            <person name="Brown D.W."/>
            <person name="Nagy L.G."/>
            <person name="Floudas D."/>
            <person name="Held B.W."/>
            <person name="Levasseur A."/>
            <person name="Lombard V."/>
            <person name="Morin E."/>
            <person name="Otillar R."/>
            <person name="Lindquist E.A."/>
            <person name="Sun H."/>
            <person name="LaButti K.M."/>
            <person name="Schmutz J."/>
            <person name="Jabbour D."/>
            <person name="Luo H."/>
            <person name="Baker S.E."/>
            <person name="Pisabarro A.G."/>
            <person name="Walton J.D."/>
            <person name="Blanchette R.A."/>
            <person name="Henrissat B."/>
            <person name="Martin F."/>
            <person name="Cullen D."/>
            <person name="Hibbett D.S."/>
            <person name="Grigoriev I.V."/>
        </authorList>
    </citation>
    <scope>NUCLEOTIDE SEQUENCE [LARGE SCALE GENOMIC DNA]</scope>
    <source>
        <strain evidence="3">MUCL 33604</strain>
    </source>
</reference>
<feature type="transmembrane region" description="Helical" evidence="1">
    <location>
        <begin position="239"/>
        <end position="258"/>
    </location>
</feature>
<protein>
    <submittedName>
        <fullName evidence="2">Uncharacterized protein</fullName>
    </submittedName>
</protein>
<dbReference type="HOGENOM" id="CLU_026024_0_0_1"/>